<dbReference type="Proteomes" id="UP001085076">
    <property type="component" value="Miscellaneous, Linkage group lg06"/>
</dbReference>
<reference evidence="2" key="2">
    <citation type="journal article" date="2022" name="Hortic Res">
        <title>The genome of Dioscorea zingiberensis sheds light on the biosynthesis, origin and evolution of the medicinally important diosgenin saponins.</title>
        <authorList>
            <person name="Li Y."/>
            <person name="Tan C."/>
            <person name="Li Z."/>
            <person name="Guo J."/>
            <person name="Li S."/>
            <person name="Chen X."/>
            <person name="Wang C."/>
            <person name="Dai X."/>
            <person name="Yang H."/>
            <person name="Song W."/>
            <person name="Hou L."/>
            <person name="Xu J."/>
            <person name="Tong Z."/>
            <person name="Xu A."/>
            <person name="Yuan X."/>
            <person name="Wang W."/>
            <person name="Yang Q."/>
            <person name="Chen L."/>
            <person name="Sun Z."/>
            <person name="Wang K."/>
            <person name="Pan B."/>
            <person name="Chen J."/>
            <person name="Bao Y."/>
            <person name="Liu F."/>
            <person name="Qi X."/>
            <person name="Gang D.R."/>
            <person name="Wen J."/>
            <person name="Li J."/>
        </authorList>
    </citation>
    <scope>NUCLEOTIDE SEQUENCE</scope>
    <source>
        <strain evidence="2">Dzin_1.0</strain>
    </source>
</reference>
<feature type="compositionally biased region" description="Basic and acidic residues" evidence="1">
    <location>
        <begin position="210"/>
        <end position="227"/>
    </location>
</feature>
<reference evidence="2" key="1">
    <citation type="submission" date="2021-03" db="EMBL/GenBank/DDBJ databases">
        <authorList>
            <person name="Li Z."/>
            <person name="Yang C."/>
        </authorList>
    </citation>
    <scope>NUCLEOTIDE SEQUENCE</scope>
    <source>
        <strain evidence="2">Dzin_1.0</strain>
        <tissue evidence="2">Leaf</tissue>
    </source>
</reference>
<feature type="compositionally biased region" description="Basic and acidic residues" evidence="1">
    <location>
        <begin position="31"/>
        <end position="40"/>
    </location>
</feature>
<feature type="region of interest" description="Disordered" evidence="1">
    <location>
        <begin position="163"/>
        <end position="294"/>
    </location>
</feature>
<protein>
    <submittedName>
        <fullName evidence="2">Uncharacterized protein</fullName>
    </submittedName>
</protein>
<evidence type="ECO:0000313" key="2">
    <source>
        <dbReference type="EMBL" id="KAJ0969914.1"/>
    </source>
</evidence>
<proteinExistence type="predicted"/>
<gene>
    <name evidence="2" type="ORF">J5N97_022791</name>
</gene>
<evidence type="ECO:0000256" key="1">
    <source>
        <dbReference type="SAM" id="MobiDB-lite"/>
    </source>
</evidence>
<feature type="compositionally biased region" description="Basic residues" evidence="1">
    <location>
        <begin position="41"/>
        <end position="57"/>
    </location>
</feature>
<name>A0A9D5CBE9_9LILI</name>
<dbReference type="EMBL" id="JAGGNH010000006">
    <property type="protein sequence ID" value="KAJ0969914.1"/>
    <property type="molecule type" value="Genomic_DNA"/>
</dbReference>
<feature type="compositionally biased region" description="Polar residues" evidence="1">
    <location>
        <begin position="256"/>
        <end position="273"/>
    </location>
</feature>
<organism evidence="2 3">
    <name type="scientific">Dioscorea zingiberensis</name>
    <dbReference type="NCBI Taxonomy" id="325984"/>
    <lineage>
        <taxon>Eukaryota</taxon>
        <taxon>Viridiplantae</taxon>
        <taxon>Streptophyta</taxon>
        <taxon>Embryophyta</taxon>
        <taxon>Tracheophyta</taxon>
        <taxon>Spermatophyta</taxon>
        <taxon>Magnoliopsida</taxon>
        <taxon>Liliopsida</taxon>
        <taxon>Dioscoreales</taxon>
        <taxon>Dioscoreaceae</taxon>
        <taxon>Dioscorea</taxon>
    </lineage>
</organism>
<dbReference type="AlphaFoldDB" id="A0A9D5CBE9"/>
<feature type="region of interest" description="Disordered" evidence="1">
    <location>
        <begin position="1"/>
        <end position="140"/>
    </location>
</feature>
<sequence length="376" mass="42367">MSRCFPYLRPNREAESVISLDEPLIETIKLPNEKEREKEKKERKKEKKREKKEKKKRSREDHLSLEPTEHSHKKRKNDEGKQYIQKEGCPAKAGEDASEQLEKSSVTEEIGLPSSTQSPYDSDRSQNTNQRVNPTAVVNPIHNNNNGLIFRVRFSFGKKHKVQEPLKLEDTEPNVSSEEPCFSGRHATPQGSEPAVERLHYPSSSQRNGSTDRSETASKRGGAETADKPSSSHQRCSPTGRVGAIYKQDITESAEKPSSSQQKCIETMGQQKAPQAADAPSSSNHKLSRSERKDQRYRDIVANWNPPPFHCELSDDAEEGWLFKSRVQKCDSVVKTCNSGTEALGHGNTNTMVSIQPRACYVPDVDMYALPYVVPY</sequence>
<dbReference type="PANTHER" id="PTHR34660:SF7">
    <property type="entry name" value="DNA LIGASE-LIKE PROTEIN"/>
    <property type="match status" value="1"/>
</dbReference>
<feature type="compositionally biased region" description="Polar residues" evidence="1">
    <location>
        <begin position="113"/>
        <end position="133"/>
    </location>
</feature>
<keyword evidence="3" id="KW-1185">Reference proteome</keyword>
<dbReference type="PANTHER" id="PTHR34660">
    <property type="entry name" value="MYB-LIKE PROTEIN X"/>
    <property type="match status" value="1"/>
</dbReference>
<dbReference type="OrthoDB" id="778084at2759"/>
<comment type="caution">
    <text evidence="2">The sequence shown here is derived from an EMBL/GenBank/DDBJ whole genome shotgun (WGS) entry which is preliminary data.</text>
</comment>
<feature type="compositionally biased region" description="Polar residues" evidence="1">
    <location>
        <begin position="228"/>
        <end position="237"/>
    </location>
</feature>
<accession>A0A9D5CBE9</accession>
<evidence type="ECO:0000313" key="3">
    <source>
        <dbReference type="Proteomes" id="UP001085076"/>
    </source>
</evidence>
<feature type="compositionally biased region" description="Basic and acidic residues" evidence="1">
    <location>
        <begin position="58"/>
        <end position="81"/>
    </location>
</feature>